<keyword evidence="8 9" id="KW-0472">Membrane</keyword>
<protein>
    <submittedName>
        <fullName evidence="10">NQR2, RnfD, RnfE family</fullName>
    </submittedName>
</protein>
<evidence type="ECO:0000256" key="6">
    <source>
        <dbReference type="ARBA" id="ARBA00022967"/>
    </source>
</evidence>
<gene>
    <name evidence="10" type="ORF">SAMN06297382_2497</name>
</gene>
<keyword evidence="4" id="KW-0288">FMN</keyword>
<dbReference type="InterPro" id="IPR004338">
    <property type="entry name" value="NqrB/RnfD"/>
</dbReference>
<feature type="transmembrane region" description="Helical" evidence="9">
    <location>
        <begin position="158"/>
        <end position="177"/>
    </location>
</feature>
<evidence type="ECO:0000313" key="11">
    <source>
        <dbReference type="Proteomes" id="UP000198346"/>
    </source>
</evidence>
<dbReference type="RefSeq" id="WP_089412927.1">
    <property type="nucleotide sequence ID" value="NZ_FZQA01000006.1"/>
</dbReference>
<evidence type="ECO:0000256" key="8">
    <source>
        <dbReference type="ARBA" id="ARBA00023136"/>
    </source>
</evidence>
<reference evidence="10 11" key="1">
    <citation type="submission" date="2017-07" db="EMBL/GenBank/DDBJ databases">
        <authorList>
            <person name="Sun Z.S."/>
            <person name="Albrecht U."/>
            <person name="Echele G."/>
            <person name="Lee C.C."/>
        </authorList>
    </citation>
    <scope>NUCLEOTIDE SEQUENCE [LARGE SCALE GENOMIC DNA]</scope>
    <source>
        <strain evidence="10 11">CGMCC 1.12710</strain>
    </source>
</reference>
<feature type="transmembrane region" description="Helical" evidence="9">
    <location>
        <begin position="108"/>
        <end position="127"/>
    </location>
</feature>
<dbReference type="AlphaFoldDB" id="A0A239PY65"/>
<keyword evidence="3" id="KW-0285">Flavoprotein</keyword>
<keyword evidence="6" id="KW-1278">Translocase</keyword>
<sequence>MAIIRTAALLRDARHFQIAGLAAFLCVGLSVRAFDVGAAQIATILVACMATQQLGAALNAMRFDWKSPLITTLSLALLLRADGLAPLAAAGAIAVGSKFALRLNGKHVFNPANIGIAATVLLTDAAWTTPGQWGSALWLAAFIAGAGAIVAHRAARLGVPLIFLGTYAAALFVRALYLGDPLAIPLLRLQSGALVLFAFFMISDPKTTPDGARARAAFAAGAAILAYVLQYHFFLDEGLFYALALMSLVRPLMELFDPAPRYQWGDAPPAFSAPRLGPRKAAPRILPAE</sequence>
<keyword evidence="2" id="KW-0597">Phosphoprotein</keyword>
<evidence type="ECO:0000256" key="3">
    <source>
        <dbReference type="ARBA" id="ARBA00022630"/>
    </source>
</evidence>
<proteinExistence type="predicted"/>
<name>A0A239PY65_9PROT</name>
<dbReference type="Proteomes" id="UP000198346">
    <property type="component" value="Unassembled WGS sequence"/>
</dbReference>
<organism evidence="10 11">
    <name type="scientific">Amphiplicatus metriothermophilus</name>
    <dbReference type="NCBI Taxonomy" id="1519374"/>
    <lineage>
        <taxon>Bacteria</taxon>
        <taxon>Pseudomonadati</taxon>
        <taxon>Pseudomonadota</taxon>
        <taxon>Alphaproteobacteria</taxon>
        <taxon>Parvularculales</taxon>
        <taxon>Parvularculaceae</taxon>
        <taxon>Amphiplicatus</taxon>
    </lineage>
</organism>
<feature type="transmembrane region" description="Helical" evidence="9">
    <location>
        <begin position="183"/>
        <end position="202"/>
    </location>
</feature>
<evidence type="ECO:0000313" key="10">
    <source>
        <dbReference type="EMBL" id="SNT74906.1"/>
    </source>
</evidence>
<evidence type="ECO:0000256" key="4">
    <source>
        <dbReference type="ARBA" id="ARBA00022643"/>
    </source>
</evidence>
<evidence type="ECO:0000256" key="1">
    <source>
        <dbReference type="ARBA" id="ARBA00022448"/>
    </source>
</evidence>
<keyword evidence="11" id="KW-1185">Reference proteome</keyword>
<keyword evidence="5 9" id="KW-0812">Transmembrane</keyword>
<feature type="transmembrane region" description="Helical" evidence="9">
    <location>
        <begin position="69"/>
        <end position="96"/>
    </location>
</feature>
<dbReference type="Pfam" id="PF03116">
    <property type="entry name" value="NQR2_RnfD_RnfE"/>
    <property type="match status" value="1"/>
</dbReference>
<dbReference type="EMBL" id="FZQA01000006">
    <property type="protein sequence ID" value="SNT74906.1"/>
    <property type="molecule type" value="Genomic_DNA"/>
</dbReference>
<dbReference type="OrthoDB" id="9786134at2"/>
<dbReference type="GO" id="GO:0055085">
    <property type="term" value="P:transmembrane transport"/>
    <property type="evidence" value="ECO:0007669"/>
    <property type="project" value="InterPro"/>
</dbReference>
<evidence type="ECO:0000256" key="9">
    <source>
        <dbReference type="SAM" id="Phobius"/>
    </source>
</evidence>
<evidence type="ECO:0000256" key="7">
    <source>
        <dbReference type="ARBA" id="ARBA00022989"/>
    </source>
</evidence>
<dbReference type="GO" id="GO:0005886">
    <property type="term" value="C:plasma membrane"/>
    <property type="evidence" value="ECO:0007669"/>
    <property type="project" value="TreeGrafter"/>
</dbReference>
<feature type="transmembrane region" description="Helical" evidence="9">
    <location>
        <begin position="214"/>
        <end position="233"/>
    </location>
</feature>
<accession>A0A239PY65</accession>
<dbReference type="PANTHER" id="PTHR30578">
    <property type="entry name" value="ELECTRON TRANSPORT COMPLEX PROTEIN RNFD"/>
    <property type="match status" value="1"/>
</dbReference>
<keyword evidence="1" id="KW-0813">Transport</keyword>
<evidence type="ECO:0000256" key="5">
    <source>
        <dbReference type="ARBA" id="ARBA00022692"/>
    </source>
</evidence>
<feature type="transmembrane region" description="Helical" evidence="9">
    <location>
        <begin position="133"/>
        <end position="151"/>
    </location>
</feature>
<evidence type="ECO:0000256" key="2">
    <source>
        <dbReference type="ARBA" id="ARBA00022553"/>
    </source>
</evidence>
<keyword evidence="7 9" id="KW-1133">Transmembrane helix</keyword>
<dbReference type="PANTHER" id="PTHR30578:SF0">
    <property type="entry name" value="ION-TRANSLOCATING OXIDOREDUCTASE COMPLEX SUBUNIT D"/>
    <property type="match status" value="1"/>
</dbReference>